<dbReference type="Pfam" id="PF13439">
    <property type="entry name" value="Glyco_transf_4"/>
    <property type="match status" value="1"/>
</dbReference>
<protein>
    <submittedName>
        <fullName evidence="2">Alpha-monoglucosyldiacylglycerol synthase</fullName>
        <ecNumber evidence="2">2.4.1.-</ecNumber>
    </submittedName>
</protein>
<evidence type="ECO:0000313" key="3">
    <source>
        <dbReference type="Proteomes" id="UP000320390"/>
    </source>
</evidence>
<name>A0A518ERR5_9BACT</name>
<dbReference type="Pfam" id="PF13692">
    <property type="entry name" value="Glyco_trans_1_4"/>
    <property type="match status" value="1"/>
</dbReference>
<dbReference type="InterPro" id="IPR028098">
    <property type="entry name" value="Glyco_trans_4-like_N"/>
</dbReference>
<gene>
    <name evidence="2" type="primary">mgs</name>
    <name evidence="2" type="ORF">Poly30_23060</name>
</gene>
<dbReference type="EMBL" id="CP036434">
    <property type="protein sequence ID" value="QDV06791.1"/>
    <property type="molecule type" value="Genomic_DNA"/>
</dbReference>
<reference evidence="2 3" key="1">
    <citation type="submission" date="2019-02" db="EMBL/GenBank/DDBJ databases">
        <title>Deep-cultivation of Planctomycetes and their phenomic and genomic characterization uncovers novel biology.</title>
        <authorList>
            <person name="Wiegand S."/>
            <person name="Jogler M."/>
            <person name="Boedeker C."/>
            <person name="Pinto D."/>
            <person name="Vollmers J."/>
            <person name="Rivas-Marin E."/>
            <person name="Kohn T."/>
            <person name="Peeters S.H."/>
            <person name="Heuer A."/>
            <person name="Rast P."/>
            <person name="Oberbeckmann S."/>
            <person name="Bunk B."/>
            <person name="Jeske O."/>
            <person name="Meyerdierks A."/>
            <person name="Storesund J.E."/>
            <person name="Kallscheuer N."/>
            <person name="Luecker S."/>
            <person name="Lage O.M."/>
            <person name="Pohl T."/>
            <person name="Merkel B.J."/>
            <person name="Hornburger P."/>
            <person name="Mueller R.-W."/>
            <person name="Bruemmer F."/>
            <person name="Labrenz M."/>
            <person name="Spormann A.M."/>
            <person name="Op den Camp H."/>
            <person name="Overmann J."/>
            <person name="Amann R."/>
            <person name="Jetten M.S.M."/>
            <person name="Mascher T."/>
            <person name="Medema M.H."/>
            <person name="Devos D.P."/>
            <person name="Kaster A.-K."/>
            <person name="Ovreas L."/>
            <person name="Rohde M."/>
            <person name="Galperin M.Y."/>
            <person name="Jogler C."/>
        </authorList>
    </citation>
    <scope>NUCLEOTIDE SEQUENCE [LARGE SCALE GENOMIC DNA]</scope>
    <source>
        <strain evidence="2 3">Poly30</strain>
    </source>
</reference>
<organism evidence="2 3">
    <name type="scientific">Saltatorellus ferox</name>
    <dbReference type="NCBI Taxonomy" id="2528018"/>
    <lineage>
        <taxon>Bacteria</taxon>
        <taxon>Pseudomonadati</taxon>
        <taxon>Planctomycetota</taxon>
        <taxon>Planctomycetia</taxon>
        <taxon>Planctomycetia incertae sedis</taxon>
        <taxon>Saltatorellus</taxon>
    </lineage>
</organism>
<keyword evidence="3" id="KW-1185">Reference proteome</keyword>
<dbReference type="EC" id="2.4.1.-" evidence="2"/>
<dbReference type="InterPro" id="IPR050194">
    <property type="entry name" value="Glycosyltransferase_grp1"/>
</dbReference>
<dbReference type="GO" id="GO:0016758">
    <property type="term" value="F:hexosyltransferase activity"/>
    <property type="evidence" value="ECO:0007669"/>
    <property type="project" value="TreeGrafter"/>
</dbReference>
<keyword evidence="2" id="KW-0328">Glycosyltransferase</keyword>
<feature type="domain" description="Glycosyltransferase subfamily 4-like N-terminal" evidence="1">
    <location>
        <begin position="13"/>
        <end position="185"/>
    </location>
</feature>
<dbReference type="PANTHER" id="PTHR45947">
    <property type="entry name" value="SULFOQUINOVOSYL TRANSFERASE SQD2"/>
    <property type="match status" value="1"/>
</dbReference>
<sequence>MRIARVLTRLNLGGPARQVLASDPVLRERGHRVVVFTGRPERGEGDLADQLRAGGIEVREVPGLRRGLGAVLRDDRRARRFLEAAFAELQPDVVHTHASKAGVIGRAAARRACPGAGRVHTFHGHVLEGYFPAPVSAMLIRVERKLARSTHRILAVSEATRADLVRLGVAVAGKIQVCPPGIRLDPFLHLALARGASGAPAVSGEKPTQSLRRAHSIPRSAPVIGVIGRLAGVKRTVLAVEVFGAVAAEFPEARLLIAGDGGERPRVEARIAQLPPDMARRVHLLGALDNVVPVHEAIDVLLSTSSSEGMPVAMIEAAAAARPVVSTAVGGVPELVQNGITGLLAVDRDGLAAAVGGLLGDVDDRLAMGRRARTRVQERHSAGALADRLEAHYEEVLRSVHDKAEPQGS</sequence>
<proteinExistence type="predicted"/>
<dbReference type="AlphaFoldDB" id="A0A518ERR5"/>
<evidence type="ECO:0000259" key="1">
    <source>
        <dbReference type="Pfam" id="PF13439"/>
    </source>
</evidence>
<evidence type="ECO:0000313" key="2">
    <source>
        <dbReference type="EMBL" id="QDV06791.1"/>
    </source>
</evidence>
<accession>A0A518ERR5</accession>
<dbReference type="RefSeq" id="WP_145197276.1">
    <property type="nucleotide sequence ID" value="NZ_CP036434.1"/>
</dbReference>
<dbReference type="PANTHER" id="PTHR45947:SF3">
    <property type="entry name" value="SULFOQUINOVOSYL TRANSFERASE SQD2"/>
    <property type="match status" value="1"/>
</dbReference>
<dbReference type="SUPFAM" id="SSF53756">
    <property type="entry name" value="UDP-Glycosyltransferase/glycogen phosphorylase"/>
    <property type="match status" value="1"/>
</dbReference>
<dbReference type="Proteomes" id="UP000320390">
    <property type="component" value="Chromosome"/>
</dbReference>
<dbReference type="OrthoDB" id="9806653at2"/>
<keyword evidence="2" id="KW-0808">Transferase</keyword>
<dbReference type="Gene3D" id="3.40.50.2000">
    <property type="entry name" value="Glycogen Phosphorylase B"/>
    <property type="match status" value="2"/>
</dbReference>